<dbReference type="InterPro" id="IPR002347">
    <property type="entry name" value="SDR_fam"/>
</dbReference>
<evidence type="ECO:0000256" key="15">
    <source>
        <dbReference type="ARBA" id="ARBA00047570"/>
    </source>
</evidence>
<keyword evidence="4" id="KW-0597">Phosphoprotein</keyword>
<gene>
    <name evidence="21" type="ORF">GDO81_017501</name>
</gene>
<comment type="subcellular location">
    <subcellularLocation>
        <location evidence="1">Peroxisome</location>
    </subcellularLocation>
</comment>
<keyword evidence="8" id="KW-0443">Lipid metabolism</keyword>
<comment type="subunit">
    <text evidence="12">Interacts with PEX5, probably required to target it into peroxisomes.</text>
</comment>
<evidence type="ECO:0000256" key="10">
    <source>
        <dbReference type="ARBA" id="ARBA00023160"/>
    </source>
</evidence>
<evidence type="ECO:0000256" key="8">
    <source>
        <dbReference type="ARBA" id="ARBA00023098"/>
    </source>
</evidence>
<evidence type="ECO:0000256" key="6">
    <source>
        <dbReference type="ARBA" id="ARBA00022857"/>
    </source>
</evidence>
<keyword evidence="9" id="KW-0576">Peroxisome</keyword>
<evidence type="ECO:0000256" key="2">
    <source>
        <dbReference type="ARBA" id="ARBA00005189"/>
    </source>
</evidence>
<dbReference type="AlphaFoldDB" id="A0AAV7AKH4"/>
<keyword evidence="6" id="KW-0521">NADP</keyword>
<dbReference type="PANTHER" id="PTHR24317">
    <property type="entry name" value="PEROXISOMAL TRANS-2-ENOYL-COA REDUCTASE"/>
    <property type="match status" value="1"/>
</dbReference>
<evidence type="ECO:0000256" key="1">
    <source>
        <dbReference type="ARBA" id="ARBA00004275"/>
    </source>
</evidence>
<comment type="catalytic activity">
    <reaction evidence="17">
        <text>(2E)-hexenoyl-CoA + NADPH + H(+) = hexanoyl-CoA + NADP(+)</text>
        <dbReference type="Rhea" id="RHEA:44956"/>
        <dbReference type="ChEBI" id="CHEBI:15378"/>
        <dbReference type="ChEBI" id="CHEBI:57783"/>
        <dbReference type="ChEBI" id="CHEBI:58349"/>
        <dbReference type="ChEBI" id="CHEBI:62077"/>
        <dbReference type="ChEBI" id="CHEBI:62620"/>
    </reaction>
    <physiologicalReaction direction="left-to-right" evidence="17">
        <dbReference type="Rhea" id="RHEA:44957"/>
    </physiologicalReaction>
</comment>
<evidence type="ECO:0000256" key="17">
    <source>
        <dbReference type="ARBA" id="ARBA00049108"/>
    </source>
</evidence>
<evidence type="ECO:0000256" key="13">
    <source>
        <dbReference type="ARBA" id="ARBA00038849"/>
    </source>
</evidence>
<keyword evidence="3" id="KW-0444">Lipid biosynthesis</keyword>
<dbReference type="InterPro" id="IPR036291">
    <property type="entry name" value="NAD(P)-bd_dom_sf"/>
</dbReference>
<evidence type="ECO:0000256" key="14">
    <source>
        <dbReference type="ARBA" id="ARBA00041063"/>
    </source>
</evidence>
<evidence type="ECO:0000256" key="5">
    <source>
        <dbReference type="ARBA" id="ARBA00022832"/>
    </source>
</evidence>
<dbReference type="Pfam" id="PF00106">
    <property type="entry name" value="adh_short"/>
    <property type="match status" value="1"/>
</dbReference>
<accession>A0AAV7AKH4</accession>
<name>A0AAV7AKH4_ENGPU</name>
<comment type="catalytic activity">
    <reaction evidence="20">
        <text>(2E)-octenoyl-CoA + NADPH + H(+) = octanoyl-CoA + NADP(+)</text>
        <dbReference type="Rhea" id="RHEA:44952"/>
        <dbReference type="ChEBI" id="CHEBI:15378"/>
        <dbReference type="ChEBI" id="CHEBI:57386"/>
        <dbReference type="ChEBI" id="CHEBI:57783"/>
        <dbReference type="ChEBI" id="CHEBI:58349"/>
        <dbReference type="ChEBI" id="CHEBI:62242"/>
    </reaction>
    <physiologicalReaction direction="left-to-right" evidence="20">
        <dbReference type="Rhea" id="RHEA:44953"/>
    </physiologicalReaction>
</comment>
<keyword evidence="22" id="KW-1185">Reference proteome</keyword>
<comment type="pathway">
    <text evidence="2">Lipid metabolism.</text>
</comment>
<dbReference type="PANTHER" id="PTHR24317:SF7">
    <property type="entry name" value="PEROXISOMAL TRANS-2-ENOYL-COA REDUCTASE"/>
    <property type="match status" value="1"/>
</dbReference>
<dbReference type="EC" id="1.3.1.38" evidence="13"/>
<proteinExistence type="predicted"/>
<protein>
    <recommendedName>
        <fullName evidence="14">Peroxisomal trans-2-enoyl-CoA reductase</fullName>
        <ecNumber evidence="13">1.3.1.38</ecNumber>
    </recommendedName>
</protein>
<organism evidence="21 22">
    <name type="scientific">Engystomops pustulosus</name>
    <name type="common">Tungara frog</name>
    <name type="synonym">Physalaemus pustulosus</name>
    <dbReference type="NCBI Taxonomy" id="76066"/>
    <lineage>
        <taxon>Eukaryota</taxon>
        <taxon>Metazoa</taxon>
        <taxon>Chordata</taxon>
        <taxon>Craniata</taxon>
        <taxon>Vertebrata</taxon>
        <taxon>Euteleostomi</taxon>
        <taxon>Amphibia</taxon>
        <taxon>Batrachia</taxon>
        <taxon>Anura</taxon>
        <taxon>Neobatrachia</taxon>
        <taxon>Hyloidea</taxon>
        <taxon>Leptodactylidae</taxon>
        <taxon>Leiuperinae</taxon>
        <taxon>Engystomops</taxon>
    </lineage>
</organism>
<sequence>MGLGSPLVFPIVTTGVLTPPRLASCLWEQVESMVKTTLNIYNRIDFLINNGGGQFPSPSEEISAKGWNAVVETNLTGTFYCCKAVYNAWMKEHGGAIVNIIADMWKGFPGMAHTGAARAAVDNLTKSLAIEWAHTGVRINSVCPVSMGDLCVDTTGCYRTLSRG</sequence>
<evidence type="ECO:0000256" key="19">
    <source>
        <dbReference type="ARBA" id="ARBA00049386"/>
    </source>
</evidence>
<evidence type="ECO:0000256" key="16">
    <source>
        <dbReference type="ARBA" id="ARBA00048686"/>
    </source>
</evidence>
<evidence type="ECO:0000256" key="7">
    <source>
        <dbReference type="ARBA" id="ARBA00023002"/>
    </source>
</evidence>
<comment type="catalytic activity">
    <reaction evidence="19">
        <text>(2E)-decenoyl-CoA + NADPH + H(+) = decanoyl-CoA + NADP(+)</text>
        <dbReference type="Rhea" id="RHEA:44960"/>
        <dbReference type="ChEBI" id="CHEBI:15378"/>
        <dbReference type="ChEBI" id="CHEBI:57783"/>
        <dbReference type="ChEBI" id="CHEBI:58349"/>
        <dbReference type="ChEBI" id="CHEBI:61406"/>
        <dbReference type="ChEBI" id="CHEBI:61430"/>
    </reaction>
    <physiologicalReaction direction="left-to-right" evidence="19">
        <dbReference type="Rhea" id="RHEA:44961"/>
    </physiologicalReaction>
</comment>
<dbReference type="PRINTS" id="PR00081">
    <property type="entry name" value="GDHRDH"/>
</dbReference>
<dbReference type="GO" id="GO:0005777">
    <property type="term" value="C:peroxisome"/>
    <property type="evidence" value="ECO:0007669"/>
    <property type="project" value="UniProtKB-SubCell"/>
</dbReference>
<keyword evidence="7" id="KW-0560">Oxidoreductase</keyword>
<evidence type="ECO:0000256" key="20">
    <source>
        <dbReference type="ARBA" id="ARBA00049559"/>
    </source>
</evidence>
<dbReference type="GO" id="GO:0019166">
    <property type="term" value="F:trans-2-enoyl-CoA reductase (NADPH) activity"/>
    <property type="evidence" value="ECO:0007669"/>
    <property type="project" value="UniProtKB-EC"/>
</dbReference>
<evidence type="ECO:0000256" key="3">
    <source>
        <dbReference type="ARBA" id="ARBA00022516"/>
    </source>
</evidence>
<evidence type="ECO:0000313" key="21">
    <source>
        <dbReference type="EMBL" id="KAG8559950.1"/>
    </source>
</evidence>
<comment type="function">
    <text evidence="11">Participates in chain elongation of fatty acids. Catalyzes the reduction of trans-2-enoyl-CoAs of varying chain lengths from 6:1 to 16:1, having maximum activity with 10:1 CoA. Has no 2,4-dienoyl-CoA reductase activity.</text>
</comment>
<reference evidence="21" key="1">
    <citation type="thesis" date="2020" institute="ProQuest LLC" country="789 East Eisenhower Parkway, Ann Arbor, MI, USA">
        <title>Comparative Genomics and Chromosome Evolution.</title>
        <authorList>
            <person name="Mudd A.B."/>
        </authorList>
    </citation>
    <scope>NUCLEOTIDE SEQUENCE</scope>
    <source>
        <strain evidence="21">237g6f4</strain>
        <tissue evidence="21">Blood</tissue>
    </source>
</reference>
<evidence type="ECO:0000256" key="4">
    <source>
        <dbReference type="ARBA" id="ARBA00022553"/>
    </source>
</evidence>
<dbReference type="GO" id="GO:0033306">
    <property type="term" value="P:phytol metabolic process"/>
    <property type="evidence" value="ECO:0007669"/>
    <property type="project" value="TreeGrafter"/>
</dbReference>
<keyword evidence="10" id="KW-0275">Fatty acid biosynthesis</keyword>
<evidence type="ECO:0000256" key="12">
    <source>
        <dbReference type="ARBA" id="ARBA00038622"/>
    </source>
</evidence>
<evidence type="ECO:0000256" key="11">
    <source>
        <dbReference type="ARBA" id="ARBA00037124"/>
    </source>
</evidence>
<dbReference type="Proteomes" id="UP000824782">
    <property type="component" value="Unassembled WGS sequence"/>
</dbReference>
<dbReference type="EMBL" id="WNYA01000008">
    <property type="protein sequence ID" value="KAG8559950.1"/>
    <property type="molecule type" value="Genomic_DNA"/>
</dbReference>
<dbReference type="InterPro" id="IPR052388">
    <property type="entry name" value="Peroxisomal_t2-enoyl-CoA_red"/>
</dbReference>
<comment type="catalytic activity">
    <reaction evidence="15">
        <text>(2E)-dodecenoyl-CoA + NADPH + H(+) = dodecanoyl-CoA + NADP(+)</text>
        <dbReference type="Rhea" id="RHEA:44964"/>
        <dbReference type="ChEBI" id="CHEBI:15378"/>
        <dbReference type="ChEBI" id="CHEBI:57330"/>
        <dbReference type="ChEBI" id="CHEBI:57375"/>
        <dbReference type="ChEBI" id="CHEBI:57783"/>
        <dbReference type="ChEBI" id="CHEBI:58349"/>
    </reaction>
    <physiologicalReaction direction="left-to-right" evidence="15">
        <dbReference type="Rhea" id="RHEA:44965"/>
    </physiologicalReaction>
</comment>
<evidence type="ECO:0000256" key="9">
    <source>
        <dbReference type="ARBA" id="ARBA00023140"/>
    </source>
</evidence>
<dbReference type="GO" id="GO:0006633">
    <property type="term" value="P:fatty acid biosynthetic process"/>
    <property type="evidence" value="ECO:0007669"/>
    <property type="project" value="UniProtKB-KW"/>
</dbReference>
<dbReference type="PRINTS" id="PR00080">
    <property type="entry name" value="SDRFAMILY"/>
</dbReference>
<keyword evidence="5" id="KW-0276">Fatty acid metabolism</keyword>
<evidence type="ECO:0000256" key="18">
    <source>
        <dbReference type="ARBA" id="ARBA00049251"/>
    </source>
</evidence>
<comment type="catalytic activity">
    <reaction evidence="18">
        <text>a (2E)-enoyl-CoA + NADPH + H(+) = a 2,3-saturated acyl-CoA + NADP(+)</text>
        <dbReference type="Rhea" id="RHEA:33763"/>
        <dbReference type="ChEBI" id="CHEBI:15378"/>
        <dbReference type="ChEBI" id="CHEBI:57783"/>
        <dbReference type="ChEBI" id="CHEBI:58349"/>
        <dbReference type="ChEBI" id="CHEBI:58856"/>
        <dbReference type="ChEBI" id="CHEBI:65111"/>
        <dbReference type="EC" id="1.3.1.38"/>
    </reaction>
    <physiologicalReaction direction="left-to-right" evidence="18">
        <dbReference type="Rhea" id="RHEA:33764"/>
    </physiologicalReaction>
</comment>
<dbReference type="Gene3D" id="3.40.50.720">
    <property type="entry name" value="NAD(P)-binding Rossmann-like Domain"/>
    <property type="match status" value="1"/>
</dbReference>
<evidence type="ECO:0000313" key="22">
    <source>
        <dbReference type="Proteomes" id="UP000824782"/>
    </source>
</evidence>
<comment type="caution">
    <text evidence="21">The sequence shown here is derived from an EMBL/GenBank/DDBJ whole genome shotgun (WGS) entry which is preliminary data.</text>
</comment>
<comment type="catalytic activity">
    <reaction evidence="16">
        <text>(2E)-tetradecenoyl-CoA + NADPH + H(+) = tetradecanoyl-CoA + NADP(+)</text>
        <dbReference type="Rhea" id="RHEA:44968"/>
        <dbReference type="ChEBI" id="CHEBI:15378"/>
        <dbReference type="ChEBI" id="CHEBI:57385"/>
        <dbReference type="ChEBI" id="CHEBI:57783"/>
        <dbReference type="ChEBI" id="CHEBI:58349"/>
        <dbReference type="ChEBI" id="CHEBI:61405"/>
    </reaction>
    <physiologicalReaction direction="left-to-right" evidence="16">
        <dbReference type="Rhea" id="RHEA:44969"/>
    </physiologicalReaction>
</comment>
<dbReference type="SUPFAM" id="SSF51735">
    <property type="entry name" value="NAD(P)-binding Rossmann-fold domains"/>
    <property type="match status" value="1"/>
</dbReference>